<sequence>MGKNQAYKAMQRARLGSSSAGPEEIEDGMYACALSDSYWAGFIVLKVLYAILYCTYDTEDMCYLRVFPTLPLKGPRFEHSSKKYSMPCFFWKVGQVFIFTSLREQVVFFGVFAWDAAWEEIFMSDQLTNRVDHQSRNFCYVSMLFLWEELKRDYSSLSMLVYLEKEK</sequence>
<feature type="transmembrane region" description="Helical" evidence="1">
    <location>
        <begin position="38"/>
        <end position="56"/>
    </location>
</feature>
<protein>
    <submittedName>
        <fullName evidence="2">Uncharacterized protein</fullName>
    </submittedName>
</protein>
<name>A0A438BST3_VITVI</name>
<dbReference type="PANTHER" id="PTHR36021">
    <property type="entry name" value="COREPRESSOR"/>
    <property type="match status" value="1"/>
</dbReference>
<accession>A0A438BST3</accession>
<organism evidence="2 3">
    <name type="scientific">Vitis vinifera</name>
    <name type="common">Grape</name>
    <dbReference type="NCBI Taxonomy" id="29760"/>
    <lineage>
        <taxon>Eukaryota</taxon>
        <taxon>Viridiplantae</taxon>
        <taxon>Streptophyta</taxon>
        <taxon>Embryophyta</taxon>
        <taxon>Tracheophyta</taxon>
        <taxon>Spermatophyta</taxon>
        <taxon>Magnoliopsida</taxon>
        <taxon>eudicotyledons</taxon>
        <taxon>Gunneridae</taxon>
        <taxon>Pentapetalae</taxon>
        <taxon>rosids</taxon>
        <taxon>Vitales</taxon>
        <taxon>Vitaceae</taxon>
        <taxon>Viteae</taxon>
        <taxon>Vitis</taxon>
    </lineage>
</organism>
<dbReference type="Proteomes" id="UP000288805">
    <property type="component" value="Unassembled WGS sequence"/>
</dbReference>
<keyword evidence="1" id="KW-0812">Transmembrane</keyword>
<keyword evidence="1" id="KW-0472">Membrane</keyword>
<gene>
    <name evidence="2" type="ORF">CK203_086435</name>
</gene>
<evidence type="ECO:0000313" key="2">
    <source>
        <dbReference type="EMBL" id="RVW14019.1"/>
    </source>
</evidence>
<evidence type="ECO:0000256" key="1">
    <source>
        <dbReference type="SAM" id="Phobius"/>
    </source>
</evidence>
<comment type="caution">
    <text evidence="2">The sequence shown here is derived from an EMBL/GenBank/DDBJ whole genome shotgun (WGS) entry which is preliminary data.</text>
</comment>
<dbReference type="AlphaFoldDB" id="A0A438BST3"/>
<evidence type="ECO:0000313" key="3">
    <source>
        <dbReference type="Proteomes" id="UP000288805"/>
    </source>
</evidence>
<dbReference type="PANTHER" id="PTHR36021:SF1">
    <property type="entry name" value="COREPRESSOR"/>
    <property type="match status" value="1"/>
</dbReference>
<dbReference type="EMBL" id="QGNW01002632">
    <property type="protein sequence ID" value="RVW14019.1"/>
    <property type="molecule type" value="Genomic_DNA"/>
</dbReference>
<keyword evidence="1" id="KW-1133">Transmembrane helix</keyword>
<proteinExistence type="predicted"/>
<reference evidence="2 3" key="1">
    <citation type="journal article" date="2018" name="PLoS Genet.">
        <title>Population sequencing reveals clonal diversity and ancestral inbreeding in the grapevine cultivar Chardonnay.</title>
        <authorList>
            <person name="Roach M.J."/>
            <person name="Johnson D.L."/>
            <person name="Bohlmann J."/>
            <person name="van Vuuren H.J."/>
            <person name="Jones S.J."/>
            <person name="Pretorius I.S."/>
            <person name="Schmidt S.A."/>
            <person name="Borneman A.R."/>
        </authorList>
    </citation>
    <scope>NUCLEOTIDE SEQUENCE [LARGE SCALE GENOMIC DNA]</scope>
    <source>
        <strain evidence="3">cv. Chardonnay</strain>
        <tissue evidence="2">Leaf</tissue>
    </source>
</reference>